<sequence>MAETLLSFGVQKLWELLVRESDRFKEVNEQLTVLKSDVKLLRSFLKDVDAKKHASSVVRNCVEEIKEIVFDAEDVIETFLLKKELGRTSGIRKRMRRLAFTIADRRELVSQMEGISKRISKVIRDMQSFGVQQRIVDGSGYSDTIQEKQREMRHTFPSDNESHLVGLEEKVKKLVGYLVEEESIQVVSICGMGGIGKTTLARQVFSHEMVKKHFDGVVWVCVSQQFTRKYVWQTIFQRFSSNHDEHRGSDMTEDELQDKLFRLLETSKSLIVLDDMWREDDWDNIKHVFPPTKGWKVLFTSRNENVALRADPECVTFKLKCLTPKESWTLFRRIAFPRKDTSEFKVDVDMLEMGKKMIKHCGGLPLAVKVLGGLLAAQPTLSEWKRVYENIGSHLAGITSFNDGYCNSVHSVLSLSFEELPTFLKHYFLYLVHFPRDYQISVENLSYYWAAEGIPRPSYSEGATIEEVAEGYIADLVKRNMVISEKNASTSKFETCHLHDMMREVCLLKTEEENFLQIVHGSSSTAYSKSYGKSRRLAVHRPDETFSMEKEVNSPSLRSLLFIWGSNWKASGLFFERLQLMRVLDLSRAHFEGGKIPSSIGKLIHLRYLSLYKAHVSRLPSSMRNLKQLVYLNLCLYARYPLYVPNIFKGMQELRYLSLPSGRMHDKTKLELGNLINLETLKFFSTKHSSVTDLHCMTRLRNLLIIFNEEGCTMETLSSSLSKLRHLESLSIDYNHFKVFAPTDDEKGFVLGCIHLKKLELCIYMPGLPDENHLPSHLTTIHYKKTSKILREKIVGISSEYRYSDDIPTKQHPSYACRCPSLYGGSSPGWWSWWKKFLSSLPYPNAHTTPSRTAVIEKILFLCGYVVLQQHLPKNAHVHRLSVLSAPKSLSCIFKSFPQISEVDLNSNFLEFCKIPNGSPTAIIFPRIHRFSRNTLFLGISSEYSDGLRFPRNSVSIFRGNSEEPQFFVSSEFPRKFLGIFRGFHFPSECPSEYRCFLVVISLTGCRLKEDPMLILEKLSHLKEVDLGKRSFCGKKMVCSRGGFPQLQMLLFLGLHEWEEWIVEKGSMPLLHTLDVSYCAKLKEVPNGIQFLTSLKDLCMGEEWKKRLSEEGEDYYKVQHVISVRFGGKG</sequence>
<dbReference type="InterPro" id="IPR038005">
    <property type="entry name" value="RX-like_CC"/>
</dbReference>
<dbReference type="InterPro" id="IPR044974">
    <property type="entry name" value="Disease_R_plants"/>
</dbReference>
<dbReference type="InterPro" id="IPR041118">
    <property type="entry name" value="Rx_N"/>
</dbReference>
<evidence type="ECO:0000256" key="1">
    <source>
        <dbReference type="ARBA" id="ARBA00022737"/>
    </source>
</evidence>
<dbReference type="Gene3D" id="1.10.10.10">
    <property type="entry name" value="Winged helix-like DNA-binding domain superfamily/Winged helix DNA-binding domain"/>
    <property type="match status" value="1"/>
</dbReference>
<dbReference type="AlphaFoldDB" id="A0A3P6AT52"/>
<reference evidence="8" key="1">
    <citation type="submission" date="2018-11" db="EMBL/GenBank/DDBJ databases">
        <authorList>
            <consortium name="Genoscope - CEA"/>
            <person name="William W."/>
        </authorList>
    </citation>
    <scope>NUCLEOTIDE SEQUENCE</scope>
</reference>
<evidence type="ECO:0000256" key="3">
    <source>
        <dbReference type="ARBA" id="ARBA00022821"/>
    </source>
</evidence>
<name>A0A3P6AT52_BRAOL</name>
<evidence type="ECO:0000259" key="5">
    <source>
        <dbReference type="Pfam" id="PF18052"/>
    </source>
</evidence>
<keyword evidence="1" id="KW-0677">Repeat</keyword>
<feature type="domain" description="Disease resistance protein winged helix" evidence="6">
    <location>
        <begin position="434"/>
        <end position="505"/>
    </location>
</feature>
<dbReference type="InterPro" id="IPR027417">
    <property type="entry name" value="P-loop_NTPase"/>
</dbReference>
<dbReference type="FunFam" id="1.10.10.10:FF:000322">
    <property type="entry name" value="Probable disease resistance protein At1g63360"/>
    <property type="match status" value="1"/>
</dbReference>
<dbReference type="GO" id="GO:0043531">
    <property type="term" value="F:ADP binding"/>
    <property type="evidence" value="ECO:0007669"/>
    <property type="project" value="InterPro"/>
</dbReference>
<dbReference type="EMBL" id="LR031872">
    <property type="protein sequence ID" value="VDC94537.1"/>
    <property type="molecule type" value="Genomic_DNA"/>
</dbReference>
<dbReference type="Pfam" id="PF23559">
    <property type="entry name" value="WHD_DRP"/>
    <property type="match status" value="1"/>
</dbReference>
<proteinExistence type="predicted"/>
<gene>
    <name evidence="8" type="ORF">BOLC3T17879H</name>
</gene>
<protein>
    <recommendedName>
        <fullName evidence="9">Disease resistance protein</fullName>
    </recommendedName>
</protein>
<dbReference type="PANTHER" id="PTHR23155:SF1185">
    <property type="entry name" value="DISEASE RESISTANCE RPP8-LIKE PROTEIN 3-RELATED"/>
    <property type="match status" value="1"/>
</dbReference>
<dbReference type="PANTHER" id="PTHR23155">
    <property type="entry name" value="DISEASE RESISTANCE PROTEIN RP"/>
    <property type="match status" value="1"/>
</dbReference>
<dbReference type="InterPro" id="IPR058922">
    <property type="entry name" value="WHD_DRP"/>
</dbReference>
<feature type="domain" description="Disease resistance N-terminal" evidence="5">
    <location>
        <begin position="6"/>
        <end position="92"/>
    </location>
</feature>
<dbReference type="Pfam" id="PF18052">
    <property type="entry name" value="Rx_N"/>
    <property type="match status" value="1"/>
</dbReference>
<evidence type="ECO:0000259" key="7">
    <source>
        <dbReference type="Pfam" id="PF23598"/>
    </source>
</evidence>
<dbReference type="PRINTS" id="PR00364">
    <property type="entry name" value="DISEASERSIST"/>
</dbReference>
<dbReference type="SUPFAM" id="SSF52540">
    <property type="entry name" value="P-loop containing nucleoside triphosphate hydrolases"/>
    <property type="match status" value="1"/>
</dbReference>
<keyword evidence="2" id="KW-0547">Nucleotide-binding</keyword>
<dbReference type="FunFam" id="3.40.50.300:FF:001091">
    <property type="entry name" value="Probable disease resistance protein At1g61300"/>
    <property type="match status" value="1"/>
</dbReference>
<evidence type="ECO:0000259" key="4">
    <source>
        <dbReference type="Pfam" id="PF00931"/>
    </source>
</evidence>
<organism evidence="8">
    <name type="scientific">Brassica oleracea</name>
    <name type="common">Wild cabbage</name>
    <dbReference type="NCBI Taxonomy" id="3712"/>
    <lineage>
        <taxon>Eukaryota</taxon>
        <taxon>Viridiplantae</taxon>
        <taxon>Streptophyta</taxon>
        <taxon>Embryophyta</taxon>
        <taxon>Tracheophyta</taxon>
        <taxon>Spermatophyta</taxon>
        <taxon>Magnoliopsida</taxon>
        <taxon>eudicotyledons</taxon>
        <taxon>Gunneridae</taxon>
        <taxon>Pentapetalae</taxon>
        <taxon>rosids</taxon>
        <taxon>malvids</taxon>
        <taxon>Brassicales</taxon>
        <taxon>Brassicaceae</taxon>
        <taxon>Brassiceae</taxon>
        <taxon>Brassica</taxon>
    </lineage>
</organism>
<dbReference type="CDD" id="cd14798">
    <property type="entry name" value="RX-CC_like"/>
    <property type="match status" value="1"/>
</dbReference>
<dbReference type="Gene3D" id="1.10.8.430">
    <property type="entry name" value="Helical domain of apoptotic protease-activating factors"/>
    <property type="match status" value="1"/>
</dbReference>
<accession>A0A3P6AT52</accession>
<dbReference type="Gene3D" id="1.20.5.4130">
    <property type="match status" value="1"/>
</dbReference>
<dbReference type="InterPro" id="IPR055414">
    <property type="entry name" value="LRR_R13L4/SHOC2-like"/>
</dbReference>
<dbReference type="FunFam" id="1.10.8.430:FF:000003">
    <property type="entry name" value="Probable disease resistance protein At5g66910"/>
    <property type="match status" value="1"/>
</dbReference>
<dbReference type="Pfam" id="PF00931">
    <property type="entry name" value="NB-ARC"/>
    <property type="match status" value="1"/>
</dbReference>
<dbReference type="InterPro" id="IPR036388">
    <property type="entry name" value="WH-like_DNA-bd_sf"/>
</dbReference>
<feature type="domain" description="Disease resistance R13L4/SHOC-2-like LRR" evidence="7">
    <location>
        <begin position="571"/>
        <end position="770"/>
    </location>
</feature>
<dbReference type="Pfam" id="PF23598">
    <property type="entry name" value="LRR_14"/>
    <property type="match status" value="1"/>
</dbReference>
<keyword evidence="3" id="KW-0611">Plant defense</keyword>
<feature type="domain" description="NB-ARC" evidence="4">
    <location>
        <begin position="168"/>
        <end position="340"/>
    </location>
</feature>
<dbReference type="InterPro" id="IPR032675">
    <property type="entry name" value="LRR_dom_sf"/>
</dbReference>
<dbReference type="Gene3D" id="3.80.10.10">
    <property type="entry name" value="Ribonuclease Inhibitor"/>
    <property type="match status" value="2"/>
</dbReference>
<evidence type="ECO:0008006" key="9">
    <source>
        <dbReference type="Google" id="ProtNLM"/>
    </source>
</evidence>
<evidence type="ECO:0000259" key="6">
    <source>
        <dbReference type="Pfam" id="PF23559"/>
    </source>
</evidence>
<dbReference type="InterPro" id="IPR042197">
    <property type="entry name" value="Apaf_helical"/>
</dbReference>
<dbReference type="GO" id="GO:0098542">
    <property type="term" value="P:defense response to other organism"/>
    <property type="evidence" value="ECO:0007669"/>
    <property type="project" value="TreeGrafter"/>
</dbReference>
<dbReference type="SUPFAM" id="SSF52058">
    <property type="entry name" value="L domain-like"/>
    <property type="match status" value="1"/>
</dbReference>
<dbReference type="InterPro" id="IPR002182">
    <property type="entry name" value="NB-ARC"/>
</dbReference>
<dbReference type="Gene3D" id="3.40.50.300">
    <property type="entry name" value="P-loop containing nucleotide triphosphate hydrolases"/>
    <property type="match status" value="1"/>
</dbReference>
<evidence type="ECO:0000256" key="2">
    <source>
        <dbReference type="ARBA" id="ARBA00022741"/>
    </source>
</evidence>
<evidence type="ECO:0000313" key="8">
    <source>
        <dbReference type="EMBL" id="VDC94537.1"/>
    </source>
</evidence>